<dbReference type="InterPro" id="IPR012340">
    <property type="entry name" value="NA-bd_OB-fold"/>
</dbReference>
<dbReference type="Gene3D" id="2.40.50.140">
    <property type="entry name" value="Nucleic acid-binding proteins"/>
    <property type="match status" value="1"/>
</dbReference>
<keyword evidence="3" id="KW-1185">Reference proteome</keyword>
<reference evidence="2 3" key="1">
    <citation type="submission" date="2019-03" db="EMBL/GenBank/DDBJ databases">
        <authorList>
            <person name="Gaulin E."/>
            <person name="Dumas B."/>
        </authorList>
    </citation>
    <scope>NUCLEOTIDE SEQUENCE [LARGE SCALE GENOMIC DNA]</scope>
    <source>
        <strain evidence="2">CBS 568.67</strain>
    </source>
</reference>
<sequence length="542" mass="59737">MKYRFQEDLESFLARLVLLHMMNLSKSNWVDPNAVADAPAPPMSLRYLNEFVGKLQCAPQLLKQQIFPDAKEVTESMGLFNAARRFLSMDDADEATDGIVVVGDGSTPRTAVMFAHRTKGWTCYSIDPEMRLSTDSEQVPWEGIQKVVPIRAKIEDIEIHLRRAIVVLVHAHVTLEQALSAIQCKTVVGVLTVPCCNWYGQQEQLFGRHPDVVYDDFSILSDHREIRAWLGDGSRASVSLNQSTKALTGCVLKSYVNPQQSIDAKTAALDRLHDDTLVKMVAGAAPTAAHWPSLLSLLQLPSAAKVGLLGDATGAFRALAGFGQPFSTDATFDVVLDLGMLHECLYAIESRLASPLILQLCRTIRACLEPTTGRFVCLTPRRKLKGTSFFANPALQWILESKALGESFVMTCKPMQIVASDTDDPSFEVVQADLRRTSSAFDARAAATVIQGTITSVRIKSRKLTFLDVHLATGQDTQVVLNFQRLEQGNVANPQQVARHLRVGDTVCAKGELETPTKLNALVLDILARRPEPTKPRYGIEQ</sequence>
<accession>A0A485K8B4</accession>
<proteinExistence type="predicted"/>
<protein>
    <submittedName>
        <fullName evidence="2">Aste57867_2288 protein</fullName>
    </submittedName>
</protein>
<name>A0A485K8B4_9STRA</name>
<evidence type="ECO:0000313" key="3">
    <source>
        <dbReference type="Proteomes" id="UP000332933"/>
    </source>
</evidence>
<dbReference type="EMBL" id="CAADRA010000250">
    <property type="protein sequence ID" value="VFT79491.1"/>
    <property type="molecule type" value="Genomic_DNA"/>
</dbReference>
<evidence type="ECO:0000313" key="1">
    <source>
        <dbReference type="EMBL" id="KAF0717435.1"/>
    </source>
</evidence>
<reference evidence="1" key="2">
    <citation type="submission" date="2019-06" db="EMBL/GenBank/DDBJ databases">
        <title>Genomics analysis of Aphanomyces spp. identifies a new class of oomycete effector associated with host adaptation.</title>
        <authorList>
            <person name="Gaulin E."/>
        </authorList>
    </citation>
    <scope>NUCLEOTIDE SEQUENCE</scope>
    <source>
        <strain evidence="1">CBS 578.67</strain>
    </source>
</reference>
<evidence type="ECO:0000313" key="2">
    <source>
        <dbReference type="EMBL" id="VFT79491.1"/>
    </source>
</evidence>
<gene>
    <name evidence="2" type="primary">Aste57867_2288</name>
    <name evidence="1" type="ORF">As57867_002283</name>
    <name evidence="2" type="ORF">ASTE57867_2288</name>
</gene>
<organism evidence="2 3">
    <name type="scientific">Aphanomyces stellatus</name>
    <dbReference type="NCBI Taxonomy" id="120398"/>
    <lineage>
        <taxon>Eukaryota</taxon>
        <taxon>Sar</taxon>
        <taxon>Stramenopiles</taxon>
        <taxon>Oomycota</taxon>
        <taxon>Saprolegniomycetes</taxon>
        <taxon>Saprolegniales</taxon>
        <taxon>Verrucalvaceae</taxon>
        <taxon>Aphanomyces</taxon>
    </lineage>
</organism>
<dbReference type="Proteomes" id="UP000332933">
    <property type="component" value="Unassembled WGS sequence"/>
</dbReference>
<dbReference type="EMBL" id="VJMH01000250">
    <property type="protein sequence ID" value="KAF0717435.1"/>
    <property type="molecule type" value="Genomic_DNA"/>
</dbReference>
<dbReference type="OrthoDB" id="9992337at2759"/>
<dbReference type="AlphaFoldDB" id="A0A485K8B4"/>